<gene>
    <name evidence="1" type="ORF">S06H3_65995</name>
</gene>
<name>X1Q2D3_9ZZZZ</name>
<comment type="caution">
    <text evidence="1">The sequence shown here is derived from an EMBL/GenBank/DDBJ whole genome shotgun (WGS) entry which is preliminary data.</text>
</comment>
<dbReference type="AlphaFoldDB" id="X1Q2D3"/>
<reference evidence="1" key="1">
    <citation type="journal article" date="2014" name="Front. Microbiol.">
        <title>High frequency of phylogenetically diverse reductive dehalogenase-homologous genes in deep subseafloor sedimentary metagenomes.</title>
        <authorList>
            <person name="Kawai M."/>
            <person name="Futagami T."/>
            <person name="Toyoda A."/>
            <person name="Takaki Y."/>
            <person name="Nishi S."/>
            <person name="Hori S."/>
            <person name="Arai W."/>
            <person name="Tsubouchi T."/>
            <person name="Morono Y."/>
            <person name="Uchiyama I."/>
            <person name="Ito T."/>
            <person name="Fujiyama A."/>
            <person name="Inagaki F."/>
            <person name="Takami H."/>
        </authorList>
    </citation>
    <scope>NUCLEOTIDE SEQUENCE</scope>
    <source>
        <strain evidence="1">Expedition CK06-06</strain>
    </source>
</reference>
<organism evidence="1">
    <name type="scientific">marine sediment metagenome</name>
    <dbReference type="NCBI Taxonomy" id="412755"/>
    <lineage>
        <taxon>unclassified sequences</taxon>
        <taxon>metagenomes</taxon>
        <taxon>ecological metagenomes</taxon>
    </lineage>
</organism>
<sequence length="70" mass="8482">MGHEWFIIYALIYCRFLACPEDNDPLSYDRLDGEWRQWYETAHRFERKVPAQDRGDIRHNIILELALARS</sequence>
<feature type="non-terminal residue" evidence="1">
    <location>
        <position position="70"/>
    </location>
</feature>
<dbReference type="EMBL" id="BARV01044716">
    <property type="protein sequence ID" value="GAI62692.1"/>
    <property type="molecule type" value="Genomic_DNA"/>
</dbReference>
<protein>
    <submittedName>
        <fullName evidence="1">Uncharacterized protein</fullName>
    </submittedName>
</protein>
<proteinExistence type="predicted"/>
<accession>X1Q2D3</accession>
<evidence type="ECO:0000313" key="1">
    <source>
        <dbReference type="EMBL" id="GAI62692.1"/>
    </source>
</evidence>